<dbReference type="Proteomes" id="UP001318860">
    <property type="component" value="Unassembled WGS sequence"/>
</dbReference>
<evidence type="ECO:0000313" key="4">
    <source>
        <dbReference type="Proteomes" id="UP001318860"/>
    </source>
</evidence>
<feature type="transmembrane region" description="Helical" evidence="1">
    <location>
        <begin position="21"/>
        <end position="40"/>
    </location>
</feature>
<keyword evidence="1" id="KW-0812">Transmembrane</keyword>
<keyword evidence="4" id="KW-1185">Reference proteome</keyword>
<reference evidence="3 4" key="1">
    <citation type="journal article" date="2021" name="Comput. Struct. Biotechnol. J.">
        <title>De novo genome assembly of the potent medicinal plant Rehmannia glutinosa using nanopore technology.</title>
        <authorList>
            <person name="Ma L."/>
            <person name="Dong C."/>
            <person name="Song C."/>
            <person name="Wang X."/>
            <person name="Zheng X."/>
            <person name="Niu Y."/>
            <person name="Chen S."/>
            <person name="Feng W."/>
        </authorList>
    </citation>
    <scope>NUCLEOTIDE SEQUENCE [LARGE SCALE GENOMIC DNA]</scope>
    <source>
        <strain evidence="3">DH-2019</strain>
    </source>
</reference>
<dbReference type="InterPro" id="IPR052929">
    <property type="entry name" value="RNase_H-like_EbsB-rel"/>
</dbReference>
<evidence type="ECO:0000259" key="2">
    <source>
        <dbReference type="Pfam" id="PF13456"/>
    </source>
</evidence>
<dbReference type="Gene3D" id="3.30.420.10">
    <property type="entry name" value="Ribonuclease H-like superfamily/Ribonuclease H"/>
    <property type="match status" value="1"/>
</dbReference>
<keyword evidence="1" id="KW-1133">Transmembrane helix</keyword>
<dbReference type="EMBL" id="JABTTQ020000536">
    <property type="protein sequence ID" value="KAK6139091.1"/>
    <property type="molecule type" value="Genomic_DNA"/>
</dbReference>
<dbReference type="SUPFAM" id="SSF53098">
    <property type="entry name" value="Ribonuclease H-like"/>
    <property type="match status" value="1"/>
</dbReference>
<protein>
    <recommendedName>
        <fullName evidence="2">RNase H type-1 domain-containing protein</fullName>
    </recommendedName>
</protein>
<sequence>MSAASIVNMAIMISKIDREDVHCLFAMLMWTLWYACNMLICQGKKLTHQDCFALAFKTLNEYQVAQEPQRPIKSGDLCSFWRCPPAFTIKVNTDASIVKTTGTGIGVIIRDHDGKIIHTLSKKLVNEFRIAIAEAIAYKEGIIEAKKLQAQSVILESDCKQLIQAFHRQETNITYMGYVVDDIRQLSESFSSFSLCYIPRTANSLAHQLAKFAFSSCCNGLYYGSFPNELIHLVHEEEIPP</sequence>
<feature type="domain" description="RNase H type-1" evidence="2">
    <location>
        <begin position="92"/>
        <end position="213"/>
    </location>
</feature>
<comment type="caution">
    <text evidence="3">The sequence shown here is derived from an EMBL/GenBank/DDBJ whole genome shotgun (WGS) entry which is preliminary data.</text>
</comment>
<dbReference type="CDD" id="cd06222">
    <property type="entry name" value="RNase_H_like"/>
    <property type="match status" value="1"/>
</dbReference>
<gene>
    <name evidence="3" type="ORF">DH2020_027171</name>
</gene>
<dbReference type="Pfam" id="PF13456">
    <property type="entry name" value="RVT_3"/>
    <property type="match status" value="1"/>
</dbReference>
<dbReference type="InterPro" id="IPR012337">
    <property type="entry name" value="RNaseH-like_sf"/>
</dbReference>
<organism evidence="3 4">
    <name type="scientific">Rehmannia glutinosa</name>
    <name type="common">Chinese foxglove</name>
    <dbReference type="NCBI Taxonomy" id="99300"/>
    <lineage>
        <taxon>Eukaryota</taxon>
        <taxon>Viridiplantae</taxon>
        <taxon>Streptophyta</taxon>
        <taxon>Embryophyta</taxon>
        <taxon>Tracheophyta</taxon>
        <taxon>Spermatophyta</taxon>
        <taxon>Magnoliopsida</taxon>
        <taxon>eudicotyledons</taxon>
        <taxon>Gunneridae</taxon>
        <taxon>Pentapetalae</taxon>
        <taxon>asterids</taxon>
        <taxon>lamiids</taxon>
        <taxon>Lamiales</taxon>
        <taxon>Orobanchaceae</taxon>
        <taxon>Rehmannieae</taxon>
        <taxon>Rehmannia</taxon>
    </lineage>
</organism>
<dbReference type="InterPro" id="IPR036397">
    <property type="entry name" value="RNaseH_sf"/>
</dbReference>
<dbReference type="PANTHER" id="PTHR47074">
    <property type="entry name" value="BNAC02G40300D PROTEIN"/>
    <property type="match status" value="1"/>
</dbReference>
<dbReference type="PANTHER" id="PTHR47074:SF48">
    <property type="entry name" value="POLYNUCLEOTIDYL TRANSFERASE, RIBONUCLEASE H-LIKE SUPERFAMILY PROTEIN"/>
    <property type="match status" value="1"/>
</dbReference>
<keyword evidence="1" id="KW-0472">Membrane</keyword>
<evidence type="ECO:0000313" key="3">
    <source>
        <dbReference type="EMBL" id="KAK6139091.1"/>
    </source>
</evidence>
<dbReference type="InterPro" id="IPR044730">
    <property type="entry name" value="RNase_H-like_dom_plant"/>
</dbReference>
<proteinExistence type="predicted"/>
<accession>A0ABR0VXU4</accession>
<name>A0ABR0VXU4_REHGL</name>
<dbReference type="InterPro" id="IPR002156">
    <property type="entry name" value="RNaseH_domain"/>
</dbReference>
<evidence type="ECO:0000256" key="1">
    <source>
        <dbReference type="SAM" id="Phobius"/>
    </source>
</evidence>